<dbReference type="RefSeq" id="WP_258434257.1">
    <property type="nucleotide sequence ID" value="NZ_JANSGW010000024.1"/>
</dbReference>
<proteinExistence type="predicted"/>
<evidence type="ECO:0000313" key="2">
    <source>
        <dbReference type="Proteomes" id="UP001077662"/>
    </source>
</evidence>
<accession>A0AAP3GDU6</accession>
<name>A0AAP3GDU6_BRELA</name>
<protein>
    <submittedName>
        <fullName evidence="1">Uncharacterized protein</fullName>
    </submittedName>
</protein>
<evidence type="ECO:0000313" key="1">
    <source>
        <dbReference type="EMBL" id="MCZ0808814.1"/>
    </source>
</evidence>
<dbReference type="EMBL" id="JAPTNE010000024">
    <property type="protein sequence ID" value="MCZ0808814.1"/>
    <property type="molecule type" value="Genomic_DNA"/>
</dbReference>
<dbReference type="AlphaFoldDB" id="A0AAP3GDU6"/>
<sequence length="226" mass="25631">MQVFIHDYRMDGSDYVVAFRTVTKSGKEFVTEHMVSSTQASSKTQKEIIDLAWIAVKETVEIHAERVDQSGETQPVECDLIGQELIEPKSKPARLEVTGPHHIEKSETVQTVMYSAILYDQYEKEVLNKKIKFEIEEAPDNVSIKENILTVQPATLEEDVLFHLIASSGVIKERISVILLAYEPKAIEQRVQVLENQTEKIRQQSLVTMGAVTDIYEQIQNANDPT</sequence>
<gene>
    <name evidence="1" type="ORF">O0554_18160</name>
</gene>
<comment type="caution">
    <text evidence="1">The sequence shown here is derived from an EMBL/GenBank/DDBJ whole genome shotgun (WGS) entry which is preliminary data.</text>
</comment>
<dbReference type="Proteomes" id="UP001077662">
    <property type="component" value="Unassembled WGS sequence"/>
</dbReference>
<reference evidence="1" key="1">
    <citation type="submission" date="2022-09" db="EMBL/GenBank/DDBJ databases">
        <title>Genome analysis and characterization of larvicidal activity of Brevibacillus strains.</title>
        <authorList>
            <person name="Patrusheva E.V."/>
            <person name="Izotova A.O."/>
            <person name="Toshchakov S.V."/>
            <person name="Sineoky S.P."/>
        </authorList>
    </citation>
    <scope>NUCLEOTIDE SEQUENCE</scope>
    <source>
        <strain evidence="1">VKPM_B-13247</strain>
    </source>
</reference>
<organism evidence="1 2">
    <name type="scientific">Brevibacillus laterosporus</name>
    <name type="common">Bacillus laterosporus</name>
    <dbReference type="NCBI Taxonomy" id="1465"/>
    <lineage>
        <taxon>Bacteria</taxon>
        <taxon>Bacillati</taxon>
        <taxon>Bacillota</taxon>
        <taxon>Bacilli</taxon>
        <taxon>Bacillales</taxon>
        <taxon>Paenibacillaceae</taxon>
        <taxon>Brevibacillus</taxon>
    </lineage>
</organism>